<dbReference type="SUPFAM" id="SSF48452">
    <property type="entry name" value="TPR-like"/>
    <property type="match status" value="1"/>
</dbReference>
<accession>A0ABP9A7Q9</accession>
<keyword evidence="5" id="KW-1185">Reference proteome</keyword>
<dbReference type="PROSITE" id="PS50043">
    <property type="entry name" value="HTH_LUXR_2"/>
    <property type="match status" value="1"/>
</dbReference>
<dbReference type="Gene3D" id="1.10.10.10">
    <property type="entry name" value="Winged helix-like DNA-binding domain superfamily/Winged helix DNA-binding domain"/>
    <property type="match status" value="1"/>
</dbReference>
<dbReference type="PANTHER" id="PTHR16305:SF28">
    <property type="entry name" value="GUANYLATE CYCLASE DOMAIN-CONTAINING PROTEIN"/>
    <property type="match status" value="1"/>
</dbReference>
<dbReference type="EMBL" id="BAABHO010000002">
    <property type="protein sequence ID" value="GAA4773970.1"/>
    <property type="molecule type" value="Genomic_DNA"/>
</dbReference>
<feature type="domain" description="HTH luxR-type" evidence="3">
    <location>
        <begin position="821"/>
        <end position="886"/>
    </location>
</feature>
<dbReference type="InterPro" id="IPR016032">
    <property type="entry name" value="Sig_transdc_resp-reg_C-effctor"/>
</dbReference>
<dbReference type="InterPro" id="IPR011990">
    <property type="entry name" value="TPR-like_helical_dom_sf"/>
</dbReference>
<dbReference type="SUPFAM" id="SSF46894">
    <property type="entry name" value="C-terminal effector domain of the bipartite response regulators"/>
    <property type="match status" value="1"/>
</dbReference>
<reference evidence="5" key="1">
    <citation type="journal article" date="2019" name="Int. J. Syst. Evol. Microbiol.">
        <title>The Global Catalogue of Microorganisms (GCM) 10K type strain sequencing project: providing services to taxonomists for standard genome sequencing and annotation.</title>
        <authorList>
            <consortium name="The Broad Institute Genomics Platform"/>
            <consortium name="The Broad Institute Genome Sequencing Center for Infectious Disease"/>
            <person name="Wu L."/>
            <person name="Ma J."/>
        </authorList>
    </citation>
    <scope>NUCLEOTIDE SEQUENCE [LARGE SCALE GENOMIC DNA]</scope>
    <source>
        <strain evidence="5">JCM 17979</strain>
    </source>
</reference>
<evidence type="ECO:0000259" key="3">
    <source>
        <dbReference type="PROSITE" id="PS50043"/>
    </source>
</evidence>
<comment type="caution">
    <text evidence="4">The sequence shown here is derived from an EMBL/GenBank/DDBJ whole genome shotgun (WGS) entry which is preliminary data.</text>
</comment>
<dbReference type="InterPro" id="IPR027417">
    <property type="entry name" value="P-loop_NTPase"/>
</dbReference>
<keyword evidence="1" id="KW-0547">Nucleotide-binding</keyword>
<dbReference type="SUPFAM" id="SSF52540">
    <property type="entry name" value="P-loop containing nucleoside triphosphate hydrolases"/>
    <property type="match status" value="1"/>
</dbReference>
<sequence>MAVALVGPPGLGKSRLVDELLRGEPGALVGRAVPGVAGGYRPVVEALAGVDRAARPSGPHRAVVDRLLTGVQAPDASADRPWVVAEAMVRSVGRRIVVLEDLHWSDPDTLAVVEYLADNVAATRCLLLLTARDEPGPALDVIDRLARRGAVVVIRLDALDEPAVVEMAAGCLGHPPSEEIRRSLARAEGSPLLVEELVASGPGVPETLVELTTARVAGLSTEARRCVFAVAVLGEGCDDVVVAGTVGLGADAVGDALREAVAGGVLDLVGGIGFRHALHREAVLASLLPSERTAWSSRALTALEEADPGLAGRDGLAADLAEAAGDRRRAAALLIRAGRADTDRGALATAEDTLRRATDLAGGDATTAVLAHEALADVLALAGRPVDTATTTDRLLALLQQTAASPQRMARAQLRPARAWTAAADWSAARAVVDAARELMATDPGEPADRAASAEVDVAEAQIAIATGRIALAAARARQAITTTEHAGPFPVLCEALEVLGRVTRLRDTRAAEELFGRAYAVAEAHDLPVWQMRALHELSTIDTLTSLRLDRLDAARALAERIGAVATTNVVSLHRAGVLFMRGRCEEAIVEAEACAAVAERVGLATLPVALIFAADARVALGQRAAAAGLEARAVAWRPDPLVEVAACGNRALRALVIEDRDRALGHLRRGLDLIRAHPTVTSPPTLGFAAAVLALVGEDPFEDLDTAALTRWNAGLVGFARAIALGRGGHPDDATAAFAEADTVLAGPPEIPFHRRLGRRLAAEAAVADGWGNPAGWLRDDAVWFATAGHDRIAAACRGLLARGGGRPGRHTPGPPIPDTLRTAGVTGREMEVLLLVADGLSNATIGERLYLSPRTVEKHVERLLAKTGTATRLELVARAARREW</sequence>
<dbReference type="PROSITE" id="PS00622">
    <property type="entry name" value="HTH_LUXR_1"/>
    <property type="match status" value="1"/>
</dbReference>
<organism evidence="4 5">
    <name type="scientific">Actinomycetospora chlora</name>
    <dbReference type="NCBI Taxonomy" id="663608"/>
    <lineage>
        <taxon>Bacteria</taxon>
        <taxon>Bacillati</taxon>
        <taxon>Actinomycetota</taxon>
        <taxon>Actinomycetes</taxon>
        <taxon>Pseudonocardiales</taxon>
        <taxon>Pseudonocardiaceae</taxon>
        <taxon>Actinomycetospora</taxon>
    </lineage>
</organism>
<dbReference type="InterPro" id="IPR000792">
    <property type="entry name" value="Tscrpt_reg_LuxR_C"/>
</dbReference>
<proteinExistence type="predicted"/>
<protein>
    <submittedName>
        <fullName evidence="4">AAA family ATPase</fullName>
    </submittedName>
</protein>
<evidence type="ECO:0000256" key="2">
    <source>
        <dbReference type="ARBA" id="ARBA00022840"/>
    </source>
</evidence>
<gene>
    <name evidence="4" type="ORF">GCM10023200_03060</name>
</gene>
<dbReference type="PANTHER" id="PTHR16305">
    <property type="entry name" value="TESTICULAR SOLUBLE ADENYLYL CYCLASE"/>
    <property type="match status" value="1"/>
</dbReference>
<dbReference type="Proteomes" id="UP001500928">
    <property type="component" value="Unassembled WGS sequence"/>
</dbReference>
<dbReference type="InterPro" id="IPR041664">
    <property type="entry name" value="AAA_16"/>
</dbReference>
<dbReference type="SMART" id="SM00421">
    <property type="entry name" value="HTH_LUXR"/>
    <property type="match status" value="1"/>
</dbReference>
<dbReference type="Pfam" id="PF13191">
    <property type="entry name" value="AAA_16"/>
    <property type="match status" value="1"/>
</dbReference>
<evidence type="ECO:0000313" key="5">
    <source>
        <dbReference type="Proteomes" id="UP001500928"/>
    </source>
</evidence>
<evidence type="ECO:0000256" key="1">
    <source>
        <dbReference type="ARBA" id="ARBA00022741"/>
    </source>
</evidence>
<dbReference type="InterPro" id="IPR036388">
    <property type="entry name" value="WH-like_DNA-bd_sf"/>
</dbReference>
<evidence type="ECO:0000313" key="4">
    <source>
        <dbReference type="EMBL" id="GAA4773970.1"/>
    </source>
</evidence>
<name>A0ABP9A7Q9_9PSEU</name>
<dbReference type="Pfam" id="PF00196">
    <property type="entry name" value="GerE"/>
    <property type="match status" value="1"/>
</dbReference>
<dbReference type="PRINTS" id="PR00038">
    <property type="entry name" value="HTHLUXR"/>
</dbReference>
<dbReference type="CDD" id="cd06170">
    <property type="entry name" value="LuxR_C_like"/>
    <property type="match status" value="1"/>
</dbReference>
<keyword evidence="2" id="KW-0067">ATP-binding</keyword>